<dbReference type="EMBL" id="CP042344">
    <property type="protein sequence ID" value="QEA13242.1"/>
    <property type="molecule type" value="Genomic_DNA"/>
</dbReference>
<reference evidence="1 2" key="1">
    <citation type="submission" date="2019-07" db="EMBL/GenBank/DDBJ databases">
        <title>Complete genome sequence of Comamonas sp. NLF 7-7 isolated from livestock.</title>
        <authorList>
            <person name="Kim D.H."/>
            <person name="Kim J.G."/>
        </authorList>
    </citation>
    <scope>NUCLEOTIDE SEQUENCE [LARGE SCALE GENOMIC DNA]</scope>
    <source>
        <strain evidence="1 2">NLF 7-7</strain>
    </source>
</reference>
<organism evidence="1 2">
    <name type="scientific">Comamonas flocculans</name>
    <dbReference type="NCBI Taxonomy" id="2597701"/>
    <lineage>
        <taxon>Bacteria</taxon>
        <taxon>Pseudomonadati</taxon>
        <taxon>Pseudomonadota</taxon>
        <taxon>Betaproteobacteria</taxon>
        <taxon>Burkholderiales</taxon>
        <taxon>Comamonadaceae</taxon>
        <taxon>Comamonas</taxon>
    </lineage>
</organism>
<dbReference type="RefSeq" id="WP_146912834.1">
    <property type="nucleotide sequence ID" value="NZ_CP042344.1"/>
</dbReference>
<dbReference type="KEGG" id="cof:FOZ74_09490"/>
<evidence type="ECO:0000313" key="2">
    <source>
        <dbReference type="Proteomes" id="UP000321199"/>
    </source>
</evidence>
<dbReference type="AlphaFoldDB" id="A0A5B8RX48"/>
<proteinExistence type="predicted"/>
<name>A0A5B8RX48_9BURK</name>
<protein>
    <recommendedName>
        <fullName evidence="3">Lauroyl acyltransferase</fullName>
    </recommendedName>
</protein>
<evidence type="ECO:0008006" key="3">
    <source>
        <dbReference type="Google" id="ProtNLM"/>
    </source>
</evidence>
<evidence type="ECO:0000313" key="1">
    <source>
        <dbReference type="EMBL" id="QEA13242.1"/>
    </source>
</evidence>
<dbReference type="Proteomes" id="UP000321199">
    <property type="component" value="Chromosome"/>
</dbReference>
<accession>A0A5B8RX48</accession>
<dbReference type="OrthoDB" id="5760471at2"/>
<gene>
    <name evidence="1" type="ORF">FOZ74_09490</name>
</gene>
<keyword evidence="2" id="KW-1185">Reference proteome</keyword>
<sequence>MGLARRLHAEWRDALELVLLPGFAALLPWRWGFRVLRRLARRDGLYRDACHAALAQAKVQGWAVDEADWLLKRRLVTLVDHADFFLSRTRGDGWMRRHLRVQGAWPAADAPGIVCTFHWGAGMWGLRHARAHGLRMHPLVAPLQGAHFKGHTVLHRYAQARTAEVGRALACEALDVSAGLRPALRALREGEQVVAAIDVPSDQVAATCAVQLLGRTVQVPRALLRLATAQRIPVTLYLTGFDFASGQRFVRITPLGVCGDEQALAQALFDTLDAAMREEPAAWHLWGEAPRFFR</sequence>